<dbReference type="Proteomes" id="UP000249218">
    <property type="component" value="Unassembled WGS sequence"/>
</dbReference>
<dbReference type="OrthoDB" id="10003276at2759"/>
<dbReference type="InterPro" id="IPR000323">
    <property type="entry name" value="Cu2_ascorb_mOase_N"/>
</dbReference>
<protein>
    <recommendedName>
        <fullName evidence="8">DOMON domain-containing protein</fullName>
    </recommendedName>
</protein>
<dbReference type="FunFam" id="2.60.120.230:FF:000001">
    <property type="entry name" value="Monooxygenase, DBH-like 1"/>
    <property type="match status" value="1"/>
</dbReference>
<feature type="domain" description="Copper type II ascorbate-dependent monooxygenase N-terminal" evidence="4">
    <location>
        <begin position="3"/>
        <end position="86"/>
    </location>
</feature>
<dbReference type="PANTHER" id="PTHR10157">
    <property type="entry name" value="DOPAMINE BETA HYDROXYLASE RELATED"/>
    <property type="match status" value="1"/>
</dbReference>
<evidence type="ECO:0000256" key="1">
    <source>
        <dbReference type="ARBA" id="ARBA00010676"/>
    </source>
</evidence>
<keyword evidence="7" id="KW-1185">Reference proteome</keyword>
<dbReference type="PANTHER" id="PTHR10157:SF23">
    <property type="entry name" value="MOXD1 HOMOLOG 1"/>
    <property type="match status" value="1"/>
</dbReference>
<dbReference type="Pfam" id="PF01082">
    <property type="entry name" value="Cu2_monooxygen"/>
    <property type="match status" value="1"/>
</dbReference>
<evidence type="ECO:0008006" key="8">
    <source>
        <dbReference type="Google" id="ProtNLM"/>
    </source>
</evidence>
<evidence type="ECO:0000259" key="4">
    <source>
        <dbReference type="Pfam" id="PF01082"/>
    </source>
</evidence>
<evidence type="ECO:0000313" key="7">
    <source>
        <dbReference type="Proteomes" id="UP000249218"/>
    </source>
</evidence>
<dbReference type="InterPro" id="IPR024548">
    <property type="entry name" value="Cu2_monoox_C"/>
</dbReference>
<keyword evidence="3" id="KW-0325">Glycoprotein</keyword>
<dbReference type="InterPro" id="IPR036939">
    <property type="entry name" value="Cu2_ascorb_mOase_N_sf"/>
</dbReference>
<dbReference type="GO" id="GO:0042421">
    <property type="term" value="P:norepinephrine biosynthetic process"/>
    <property type="evidence" value="ECO:0007669"/>
    <property type="project" value="TreeGrafter"/>
</dbReference>
<organism evidence="6 7">
    <name type="scientific">Helicoverpa armigera</name>
    <name type="common">Cotton bollworm</name>
    <name type="synonym">Heliothis armigera</name>
    <dbReference type="NCBI Taxonomy" id="29058"/>
    <lineage>
        <taxon>Eukaryota</taxon>
        <taxon>Metazoa</taxon>
        <taxon>Ecdysozoa</taxon>
        <taxon>Arthropoda</taxon>
        <taxon>Hexapoda</taxon>
        <taxon>Insecta</taxon>
        <taxon>Pterygota</taxon>
        <taxon>Neoptera</taxon>
        <taxon>Endopterygota</taxon>
        <taxon>Lepidoptera</taxon>
        <taxon>Glossata</taxon>
        <taxon>Ditrysia</taxon>
        <taxon>Noctuoidea</taxon>
        <taxon>Noctuidae</taxon>
        <taxon>Heliothinae</taxon>
        <taxon>Helicoverpa</taxon>
    </lineage>
</organism>
<dbReference type="Gene3D" id="2.60.120.230">
    <property type="match status" value="1"/>
</dbReference>
<keyword evidence="2" id="KW-1015">Disulfide bond</keyword>
<name>A0A2W1BPW6_HELAM</name>
<dbReference type="EMBL" id="KZ150020">
    <property type="protein sequence ID" value="PZC74916.1"/>
    <property type="molecule type" value="Genomic_DNA"/>
</dbReference>
<dbReference type="GO" id="GO:0030667">
    <property type="term" value="C:secretory granule membrane"/>
    <property type="evidence" value="ECO:0007669"/>
    <property type="project" value="TreeGrafter"/>
</dbReference>
<evidence type="ECO:0000256" key="2">
    <source>
        <dbReference type="ARBA" id="ARBA00023157"/>
    </source>
</evidence>
<dbReference type="GO" id="GO:0005615">
    <property type="term" value="C:extracellular space"/>
    <property type="evidence" value="ECO:0007669"/>
    <property type="project" value="TreeGrafter"/>
</dbReference>
<evidence type="ECO:0000259" key="5">
    <source>
        <dbReference type="Pfam" id="PF03712"/>
    </source>
</evidence>
<dbReference type="GO" id="GO:0004500">
    <property type="term" value="F:dopamine beta-monooxygenase activity"/>
    <property type="evidence" value="ECO:0007669"/>
    <property type="project" value="InterPro"/>
</dbReference>
<reference evidence="6 7" key="1">
    <citation type="journal article" date="2017" name="BMC Biol.">
        <title>Genomic innovations, transcriptional plasticity and gene loss underlying the evolution and divergence of two highly polyphagous and invasive Helicoverpa pest species.</title>
        <authorList>
            <person name="Pearce S.L."/>
            <person name="Clarke D.F."/>
            <person name="East P.D."/>
            <person name="Elfekih S."/>
            <person name="Gordon K.H."/>
            <person name="Jermiin L.S."/>
            <person name="McGaughran A."/>
            <person name="Oakeshott J.G."/>
            <person name="Papanikolaou A."/>
            <person name="Perera O.P."/>
            <person name="Rane R.V."/>
            <person name="Richards S."/>
            <person name="Tay W.T."/>
            <person name="Walsh T.K."/>
            <person name="Anderson A."/>
            <person name="Anderson C.J."/>
            <person name="Asgari S."/>
            <person name="Board P.G."/>
            <person name="Bretschneider A."/>
            <person name="Campbell P.M."/>
            <person name="Chertemps T."/>
            <person name="Christeller J.T."/>
            <person name="Coppin C.W."/>
            <person name="Downes S.J."/>
            <person name="Duan G."/>
            <person name="Farnsworth C.A."/>
            <person name="Good R.T."/>
            <person name="Han L.B."/>
            <person name="Han Y.C."/>
            <person name="Hatje K."/>
            <person name="Horne I."/>
            <person name="Huang Y.P."/>
            <person name="Hughes D.S."/>
            <person name="Jacquin-Joly E."/>
            <person name="James W."/>
            <person name="Jhangiani S."/>
            <person name="Kollmar M."/>
            <person name="Kuwar S.S."/>
            <person name="Li S."/>
            <person name="Liu N.Y."/>
            <person name="Maibeche M.T."/>
            <person name="Miller J.R."/>
            <person name="Montagne N."/>
            <person name="Perry T."/>
            <person name="Qu J."/>
            <person name="Song S.V."/>
            <person name="Sutton G.G."/>
            <person name="Vogel H."/>
            <person name="Walenz B.P."/>
            <person name="Xu W."/>
            <person name="Zhang H.J."/>
            <person name="Zou Z."/>
            <person name="Batterham P."/>
            <person name="Edwards O.R."/>
            <person name="Feyereisen R."/>
            <person name="Gibbs R.A."/>
            <person name="Heckel D.G."/>
            <person name="McGrath A."/>
            <person name="Robin C."/>
            <person name="Scherer S.E."/>
            <person name="Worley K.C."/>
            <person name="Wu Y.D."/>
        </authorList>
    </citation>
    <scope>NUCLEOTIDE SEQUENCE [LARGE SCALE GENOMIC DNA]</scope>
    <source>
        <strain evidence="6">Harm_GR_Male_#8</strain>
        <tissue evidence="6">Whole organism</tissue>
    </source>
</reference>
<proteinExistence type="inferred from homology"/>
<dbReference type="GO" id="GO:0005507">
    <property type="term" value="F:copper ion binding"/>
    <property type="evidence" value="ECO:0007669"/>
    <property type="project" value="InterPro"/>
</dbReference>
<dbReference type="SUPFAM" id="SSF49742">
    <property type="entry name" value="PHM/PNGase F"/>
    <property type="match status" value="2"/>
</dbReference>
<dbReference type="Gene3D" id="2.60.120.310">
    <property type="entry name" value="Copper type II, ascorbate-dependent monooxygenase, N-terminal domain"/>
    <property type="match status" value="1"/>
</dbReference>
<feature type="domain" description="Copper type II ascorbate-dependent monooxygenase C-terminal" evidence="5">
    <location>
        <begin position="110"/>
        <end position="260"/>
    </location>
</feature>
<dbReference type="InterPro" id="IPR008977">
    <property type="entry name" value="PHM/PNGase_F_dom_sf"/>
</dbReference>
<dbReference type="AlphaFoldDB" id="A0A2W1BPW6"/>
<dbReference type="InterPro" id="IPR014784">
    <property type="entry name" value="Cu2_ascorb_mOase-like_C"/>
</dbReference>
<gene>
    <name evidence="6" type="primary">HaOG207046</name>
    <name evidence="6" type="ORF">B5X24_HaOG207046</name>
</gene>
<evidence type="ECO:0000256" key="3">
    <source>
        <dbReference type="ARBA" id="ARBA00023180"/>
    </source>
</evidence>
<dbReference type="GO" id="GO:0006589">
    <property type="term" value="P:octopamine biosynthetic process"/>
    <property type="evidence" value="ECO:0007669"/>
    <property type="project" value="TreeGrafter"/>
</dbReference>
<dbReference type="Pfam" id="PF03712">
    <property type="entry name" value="Cu2_monoox_C"/>
    <property type="match status" value="1"/>
</dbReference>
<comment type="similarity">
    <text evidence="1">Belongs to the copper type II ascorbate-dependent monooxygenase family.</text>
</comment>
<sequence length="437" mass="48967">MSPVHHMVLYECADDDDKHLWNGWAEGDGYFGPNKPSAWATCATPIAAWAIGSQGEFLPENVGIPLGAKGGVSYYMLEVHYDNQALHNVLDSSGIRVHYTPTLREHDGALLVSGIGVSALHAIPPKQKQYRTVGICSTECSKEMLPEEGVNIVSVLLHAHSTARKISLKHIRGTQELPRISEENFYDSHYQQSRIVPRGRKFMKGDSLITECTYDSTSKDKPILGGYSAKQEMCLSFILYYPRTELAGCYSMAPVKEFFETFGVKEFYGLTFDQIENIFLSSGSFENLPPMPLTELEVQKQMSNDTGEEQGVQGDDQGVGLMKELVIWEPPEFRNKSFMAHLNEMPWAEPLLTEQIEKTLYKGMHMTFCKKRDDSWAVPMQIQSYPNYTEVMSNETAEKSCHYKSVRLPSVTKTSGSTTSLASWLVVAICTVLVVAR</sequence>
<dbReference type="GO" id="GO:0042420">
    <property type="term" value="P:dopamine catabolic process"/>
    <property type="evidence" value="ECO:0007669"/>
    <property type="project" value="TreeGrafter"/>
</dbReference>
<dbReference type="InterPro" id="IPR000945">
    <property type="entry name" value="DBH-like"/>
</dbReference>
<evidence type="ECO:0000313" key="6">
    <source>
        <dbReference type="EMBL" id="PZC74916.1"/>
    </source>
</evidence>
<accession>A0A2W1BPW6</accession>